<dbReference type="CDD" id="cd02801">
    <property type="entry name" value="DUS_like_FMN"/>
    <property type="match status" value="1"/>
</dbReference>
<keyword evidence="9 12" id="KW-0560">Oxidoreductase</keyword>
<dbReference type="PROSITE" id="PS01136">
    <property type="entry name" value="UPF0034"/>
    <property type="match status" value="1"/>
</dbReference>
<dbReference type="InterPro" id="IPR024036">
    <property type="entry name" value="tRNA-dHydroUridine_Synthase_C"/>
</dbReference>
<evidence type="ECO:0000256" key="12">
    <source>
        <dbReference type="PIRNR" id="PIRNR006621"/>
    </source>
</evidence>
<evidence type="ECO:0000256" key="7">
    <source>
        <dbReference type="ARBA" id="ARBA00022857"/>
    </source>
</evidence>
<gene>
    <name evidence="16" type="primary">dusB</name>
    <name evidence="16" type="ORF">FYJ82_05145</name>
</gene>
<evidence type="ECO:0000256" key="8">
    <source>
        <dbReference type="ARBA" id="ARBA00022884"/>
    </source>
</evidence>
<sequence length="348" mass="38472">MKSLVNSVARLTPLAKRTWRDLSMTKLSSSFQIGDVTIPHRTVLAPMAGVTNSAFRTIAKEFGAGLVVMEMISEKGLLYNNEKTLHMLHIDENEHPMSIQLFGGDADGLKRAAEFIQENTKADIVDINMGCPVNKVVKNEAGAKWLKDPDKIYHIIKEVTSVLDIPLTVKMRTGWSDNSLAVENALAAESAGVSALAMHGRTREQMYTGTCDHETLARVAKAITKIPFIGNGDVRTVHDAKYMIEEIGVDAVMVGRAAMNNPYIFTQINHYFETGEELPDLPFVKKLDIAEDHLKRLIDLKGETIAVREFRGLAPHYLRGTAGAAKIRGAVSRAETIDEVKEIFDSLR</sequence>
<accession>A0A6N7WPC6</accession>
<protein>
    <recommendedName>
        <fullName evidence="12">tRNA-dihydrouridine synthase</fullName>
        <ecNumber evidence="12">1.3.1.-</ecNumber>
    </recommendedName>
</protein>
<dbReference type="EC" id="1.3.1.-" evidence="12"/>
<dbReference type="GO" id="GO:0050660">
    <property type="term" value="F:flavin adenine dinucleotide binding"/>
    <property type="evidence" value="ECO:0007669"/>
    <property type="project" value="InterPro"/>
</dbReference>
<evidence type="ECO:0000259" key="15">
    <source>
        <dbReference type="Pfam" id="PF01207"/>
    </source>
</evidence>
<evidence type="ECO:0000256" key="9">
    <source>
        <dbReference type="ARBA" id="ARBA00023002"/>
    </source>
</evidence>
<feature type="binding site" evidence="14">
    <location>
        <position position="170"/>
    </location>
    <ligand>
        <name>FMN</name>
        <dbReference type="ChEBI" id="CHEBI:58210"/>
    </ligand>
</feature>
<name>A0A6N7WPC6_STRAY</name>
<keyword evidence="4 12" id="KW-0285">Flavoprotein</keyword>
<dbReference type="SUPFAM" id="SSF51395">
    <property type="entry name" value="FMN-linked oxidoreductases"/>
    <property type="match status" value="1"/>
</dbReference>
<dbReference type="GO" id="GO:0000049">
    <property type="term" value="F:tRNA binding"/>
    <property type="evidence" value="ECO:0007669"/>
    <property type="project" value="UniProtKB-KW"/>
</dbReference>
<dbReference type="GO" id="GO:0017150">
    <property type="term" value="F:tRNA dihydrouridine synthase activity"/>
    <property type="evidence" value="ECO:0007669"/>
    <property type="project" value="InterPro"/>
</dbReference>
<evidence type="ECO:0000256" key="4">
    <source>
        <dbReference type="ARBA" id="ARBA00022630"/>
    </source>
</evidence>
<dbReference type="Proteomes" id="UP000471052">
    <property type="component" value="Unassembled WGS sequence"/>
</dbReference>
<organism evidence="16 17">
    <name type="scientific">Streptococcus alactolyticus</name>
    <dbReference type="NCBI Taxonomy" id="29389"/>
    <lineage>
        <taxon>Bacteria</taxon>
        <taxon>Bacillati</taxon>
        <taxon>Bacillota</taxon>
        <taxon>Bacilli</taxon>
        <taxon>Lactobacillales</taxon>
        <taxon>Streptococcaceae</taxon>
        <taxon>Streptococcus</taxon>
    </lineage>
</organism>
<proteinExistence type="inferred from homology"/>
<feature type="binding site" evidence="14">
    <location>
        <position position="199"/>
    </location>
    <ligand>
        <name>FMN</name>
        <dbReference type="ChEBI" id="CHEBI:58210"/>
    </ligand>
</feature>
<dbReference type="AlphaFoldDB" id="A0A6N7WPC6"/>
<dbReference type="InterPro" id="IPR018517">
    <property type="entry name" value="tRNA_hU_synthase_CS"/>
</dbReference>
<evidence type="ECO:0000256" key="11">
    <source>
        <dbReference type="ARBA" id="ARBA00048802"/>
    </source>
</evidence>
<keyword evidence="5 12" id="KW-0288">FMN</keyword>
<comment type="similarity">
    <text evidence="12">Belongs to the dus family.</text>
</comment>
<evidence type="ECO:0000256" key="14">
    <source>
        <dbReference type="PIRSR" id="PIRSR006621-2"/>
    </source>
</evidence>
<feature type="domain" description="DUS-like FMN-binding" evidence="15">
    <location>
        <begin position="44"/>
        <end position="342"/>
    </location>
</feature>
<dbReference type="FunFam" id="3.20.20.70:FF:000167">
    <property type="entry name" value="tRNA-dihydrouridine synthase"/>
    <property type="match status" value="1"/>
</dbReference>
<evidence type="ECO:0000256" key="1">
    <source>
        <dbReference type="ARBA" id="ARBA00001917"/>
    </source>
</evidence>
<evidence type="ECO:0000256" key="13">
    <source>
        <dbReference type="PIRSR" id="PIRSR006621-1"/>
    </source>
</evidence>
<evidence type="ECO:0000256" key="2">
    <source>
        <dbReference type="ARBA" id="ARBA00002790"/>
    </source>
</evidence>
<keyword evidence="14" id="KW-0547">Nucleotide-binding</keyword>
<evidence type="ECO:0000313" key="16">
    <source>
        <dbReference type="EMBL" id="MST53783.1"/>
    </source>
</evidence>
<evidence type="ECO:0000313" key="17">
    <source>
        <dbReference type="Proteomes" id="UP000471052"/>
    </source>
</evidence>
<dbReference type="Gene3D" id="1.10.1200.80">
    <property type="entry name" value="Putative flavin oxidoreducatase, domain 2"/>
    <property type="match status" value="1"/>
</dbReference>
<dbReference type="PANTHER" id="PTHR45846:SF1">
    <property type="entry name" value="TRNA-DIHYDROURIDINE(47) SYNTHASE [NAD(P)(+)]-LIKE"/>
    <property type="match status" value="1"/>
</dbReference>
<evidence type="ECO:0000256" key="10">
    <source>
        <dbReference type="ARBA" id="ARBA00048205"/>
    </source>
</evidence>
<dbReference type="InterPro" id="IPR001269">
    <property type="entry name" value="DUS_fam"/>
</dbReference>
<reference evidence="16 17" key="1">
    <citation type="submission" date="2019-08" db="EMBL/GenBank/DDBJ databases">
        <title>In-depth cultivation of the pig gut microbiome towards novel bacterial diversity and tailored functional studies.</title>
        <authorList>
            <person name="Wylensek D."/>
            <person name="Hitch T.C.A."/>
            <person name="Clavel T."/>
        </authorList>
    </citation>
    <scope>NUCLEOTIDE SEQUENCE [LARGE SCALE GENOMIC DNA]</scope>
    <source>
        <strain evidence="16 17">BL-178-WT-3A</strain>
    </source>
</reference>
<comment type="catalytic activity">
    <reaction evidence="10">
        <text>a 5,6-dihydrouridine in tRNA + NADP(+) = a uridine in tRNA + NADPH + H(+)</text>
        <dbReference type="Rhea" id="RHEA:23624"/>
        <dbReference type="Rhea" id="RHEA-COMP:13339"/>
        <dbReference type="Rhea" id="RHEA-COMP:13887"/>
        <dbReference type="ChEBI" id="CHEBI:15378"/>
        <dbReference type="ChEBI" id="CHEBI:57783"/>
        <dbReference type="ChEBI" id="CHEBI:58349"/>
        <dbReference type="ChEBI" id="CHEBI:65315"/>
        <dbReference type="ChEBI" id="CHEBI:74443"/>
    </reaction>
</comment>
<dbReference type="InterPro" id="IPR004652">
    <property type="entry name" value="DusB-like"/>
</dbReference>
<keyword evidence="8" id="KW-0694">RNA-binding</keyword>
<dbReference type="PIRSF" id="PIRSF006621">
    <property type="entry name" value="Dus"/>
    <property type="match status" value="1"/>
</dbReference>
<dbReference type="OrthoDB" id="9764501at2"/>
<comment type="function">
    <text evidence="2 12">Catalyzes the synthesis of 5,6-dihydrouridine (D), a modified base found in the D-loop of most tRNAs, via the reduction of the C5-C6 double bond in target uridines.</text>
</comment>
<comment type="caution">
    <text evidence="16">The sequence shown here is derived from an EMBL/GenBank/DDBJ whole genome shotgun (WGS) entry which is preliminary data.</text>
</comment>
<feature type="binding site" evidence="14">
    <location>
        <position position="100"/>
    </location>
    <ligand>
        <name>FMN</name>
        <dbReference type="ChEBI" id="CHEBI:58210"/>
    </ligand>
</feature>
<dbReference type="InterPro" id="IPR035587">
    <property type="entry name" value="DUS-like_FMN-bd"/>
</dbReference>
<dbReference type="PANTHER" id="PTHR45846">
    <property type="entry name" value="TRNA-DIHYDROURIDINE(47) SYNTHASE [NAD(P)(+)]-LIKE"/>
    <property type="match status" value="1"/>
</dbReference>
<dbReference type="Gene3D" id="3.20.20.70">
    <property type="entry name" value="Aldolase class I"/>
    <property type="match status" value="1"/>
</dbReference>
<dbReference type="EMBL" id="VUNP01000017">
    <property type="protein sequence ID" value="MST53783.1"/>
    <property type="molecule type" value="Genomic_DNA"/>
</dbReference>
<feature type="binding site" evidence="14">
    <location>
        <begin position="46"/>
        <end position="48"/>
    </location>
    <ligand>
        <name>FMN</name>
        <dbReference type="ChEBI" id="CHEBI:58210"/>
    </ligand>
</feature>
<comment type="catalytic activity">
    <reaction evidence="11">
        <text>a 5,6-dihydrouridine in tRNA + NAD(+) = a uridine in tRNA + NADH + H(+)</text>
        <dbReference type="Rhea" id="RHEA:54452"/>
        <dbReference type="Rhea" id="RHEA-COMP:13339"/>
        <dbReference type="Rhea" id="RHEA-COMP:13887"/>
        <dbReference type="ChEBI" id="CHEBI:15378"/>
        <dbReference type="ChEBI" id="CHEBI:57540"/>
        <dbReference type="ChEBI" id="CHEBI:57945"/>
        <dbReference type="ChEBI" id="CHEBI:65315"/>
        <dbReference type="ChEBI" id="CHEBI:74443"/>
    </reaction>
</comment>
<feature type="binding site" evidence="14">
    <location>
        <begin position="255"/>
        <end position="256"/>
    </location>
    <ligand>
        <name>FMN</name>
        <dbReference type="ChEBI" id="CHEBI:58210"/>
    </ligand>
</feature>
<dbReference type="NCBIfam" id="TIGR00737">
    <property type="entry name" value="nifR3_yhdG"/>
    <property type="match status" value="1"/>
</dbReference>
<keyword evidence="7" id="KW-0521">NADP</keyword>
<evidence type="ECO:0000256" key="3">
    <source>
        <dbReference type="ARBA" id="ARBA00022555"/>
    </source>
</evidence>
<evidence type="ECO:0000256" key="5">
    <source>
        <dbReference type="ARBA" id="ARBA00022643"/>
    </source>
</evidence>
<dbReference type="Pfam" id="PF01207">
    <property type="entry name" value="Dus"/>
    <property type="match status" value="1"/>
</dbReference>
<dbReference type="InterPro" id="IPR013785">
    <property type="entry name" value="Aldolase_TIM"/>
</dbReference>
<keyword evidence="6 12" id="KW-0819">tRNA processing</keyword>
<evidence type="ECO:0000256" key="6">
    <source>
        <dbReference type="ARBA" id="ARBA00022694"/>
    </source>
</evidence>
<comment type="cofactor">
    <cofactor evidence="1 12 14">
        <name>FMN</name>
        <dbReference type="ChEBI" id="CHEBI:58210"/>
    </cofactor>
</comment>
<feature type="active site" description="Proton donor" evidence="13">
    <location>
        <position position="131"/>
    </location>
</feature>
<keyword evidence="3" id="KW-0820">tRNA-binding</keyword>